<dbReference type="Proteomes" id="UP001159428">
    <property type="component" value="Unassembled WGS sequence"/>
</dbReference>
<dbReference type="SUPFAM" id="SSF141072">
    <property type="entry name" value="CalX-like"/>
    <property type="match status" value="1"/>
</dbReference>
<evidence type="ECO:0000259" key="6">
    <source>
        <dbReference type="PROSITE" id="PS50853"/>
    </source>
</evidence>
<protein>
    <recommendedName>
        <fullName evidence="10">DNA double-strand break repair Rad50 ATPase</fullName>
    </recommendedName>
</protein>
<dbReference type="InterPro" id="IPR011030">
    <property type="entry name" value="Lipovitellin_superhlx_dom"/>
</dbReference>
<dbReference type="Gene3D" id="2.30.230.10">
    <property type="entry name" value="Lipovitellin, beta-sheet shell regions, chain A"/>
    <property type="match status" value="1"/>
</dbReference>
<comment type="caution">
    <text evidence="2">Lacks conserved residue(s) required for the propagation of feature annotation.</text>
</comment>
<evidence type="ECO:0000313" key="9">
    <source>
        <dbReference type="Proteomes" id="UP001159428"/>
    </source>
</evidence>
<sequence length="6905" mass="767538">MSRKFLFAFYVILHAESLLGKAVNDKPLRLKHLTKCTYDYEVTVYTARGDKSTHSEGYQVHALVSVDSFSLKASDLPKICSLIPLSCTTSVTKFIFLMVDLTPASYDFSERQQSYLIKLDVREPRLKRVRQGRVFANHPVNEDFEEQLSKPFYFQQEDHGTISGVHFAKRSESPEIAAFKKGITGAFQLNLKEVHRSNIYEVQEHDDSGIFRTKYRVISANDTHAHLHRSWTNQDYQIFADGTQAKAEHRVQSQHNAHIHVKDGKIERVHRTNKAFFRPSNGHPRADNFEGFKSQEQDIEMSTKGYSKLTLRSCLRPKHHQSKRSASEKPHVKIARTLNEDSLLFTDTEKINWSKIGGERKKPRPFYEVLRCFTDKSMKERQIADCSNEMHRMVREDKETFRIINTLVRNRSHQNITSWAIYIATLAGNGNYHAQNTLAEAVKENYPRILTREEYETLLTGIFFLPEGPLHSQLFDALLNLALRGEKEDEVTSTAMLVLAGLAERAKRSGYNETLCDRVADMIHSRYKNRSTLFHTDSLDHEIQLRDHIWAFGNLGHHSGLPVILKHIDHNNSGIRSAVISAMRKLPTRDTNQHLMQALYVDEHPEVKAAVVDVLVERHQNLSDSVVQGLERALWLAAESETLDSSIIQLIENHGDHPKAVYLRKRRRAIHRQKRALFPFLHPREFALGPSKRWLKTYGGKWMGAESVIQFINQVKLRIGIFGGKFEVNLDNQAYIQAHILKFGFDVVRGKATFKASASFKNDFPKDLIHAIADTGDSLLRQFDSITSVIAEQINQFISKLAGFLPLQIDKFIEFVSKLVQFVQNLVQPLRPINLIGKIIKFTKDVLSRLKDWKWLRDMIKKIQQSLGRLTAIDYVFQKVISSLDNILSIVGKITNYLPHKLPENFNIKTLLHILRSVSVDLHFDKIKEYFNSLGMSVPGGFNFQLPFKFSIRLSLSLETLQQTSLNLLQFANRFLDMSSLLDFLQSIRFPRLQLPDMNQRFPSFNLSGFNFGLRFDWRISLKFKLNLKSMGFQNFITILDKLGAFLVQFKLSGFDLEKFFEEILPGKNFDFGTLFKEILGRNSNSNSSNSAAALQEFLESLFELLDVQYENVLAIADITDFFQELGPAVEQFTKKNVQRICGVYKLALKKEFREFGVNVEQEGIQVLRLVENTTQSALTELLNFTVLVDSLIDEIQRNFTTAAKGFVLDSLQELTGKLKDIRNLADDIVNFVNGTASQVNGACTKATNFSADIIDKVQENAREALIELGSFIGPVVINIKAVGGQLKSAVSNIETWHAEYMAARVGKISRVAQIISDFLSILNTKKGFLKSVREIAMKINDALAHLRNLPEYATKARKTVDDILNFADRAQDYEKEIKKLDIRKQFGLDFDQRIRDVCNKFKTIAAETLDKFGNYDIVKEVDTFFNKEADKLISKAVSKFLIIKEPIDEMQDELRNIKAMVREVMGVLIELKPFTNNFSPILDTAGKLPDCKQIKKILEDSTKPCICKAFGVGRYVIDQYKDFKKEVRVLYDMVPATWKNFKIQKCVKGGGCISEAFIDQARTIKDKVDVLKDKFKEASGYTDLLETCKQGVDNITAVIDTVKLLAEQVRNFSLKDDVQRVKAVFQKITGRQAENKEGSGIQRHSVGEVKGRIERIVDYIQKARETKEKMQDFLENTFKAMRNVYDDAVLEHIEAVEDVRSKLKLSYELWKKTKNINHVLGGLGTVTQGALQYADSLKGVTSSVSSPIIDLLSETGELSDVVKPFLDKYATKFTDTVTKVNNFMDKVTDFLNKLQLRQRGLDPRAYKPWEQIPYCSEEVCVRSIQRSSSLYLKTIFTWKFPHLDDLSSMDKSGRWLIPGLFDDYKVEGISRLSQSEVILGMHGVSSNKGKASLLVVTNVGYGVKKIIQLGSQGSPLVVKIGGVAVARDYIWISDSASNKIYSLKKSSVTSSFWPPKPSWVDLSRSASVEGTATSLSYDELFNVLWVTDGKGGKAYGYKLSANGDLSPFGLTPDRVIIIGANAQGMAIVRQFSTEYVCISKCAMISGFQCKLEFHDISNGDETGEATLSRVVRTPSGLESVSRVDSEVIAVAFSSGTYAERDNVELIGGDFEERYFYLRLPILKMTFGIQENCLFFTVMKDYILRPRRLFPFGDMMCGTTRKRSTSQELLESDVYSEQLEEDHKSNRRMRRQTSDLGSCMTLFRGNVLRGYQQFLPEYSQIIVVFGIPVKLFAAAGGYYSVDFQGQVCLKDKVFRLGLMPGAWISVYAGAALSLFVVEAGITIEARLLETHFIPDLFIRIDKWPLKACIELKMRMTPLRIRVWLWYRFRLCFRLRCWLFGCSINNGWCGKNTIWEWWWSARMIDQTLFTNCHQDVDTTPPIAGECTARQAADKIYFVQWHGFSEDTKISNYHVRIGSIQGSGDDYSAWVGTSLSIVVNDLPIMHGRDVYVSVLATNDVGRDSKLVNCPKFTARRKSPQIRYVYDGVNERQDVDYQSDTYTLGMNFAFRSNIKNIAYIKWGVSSSTNCTFDEAEADIVPFTTLGDSTIIQTSGLNLNHGKKYFTRLYAMDLLGLKAVMCSDGIVIDTTPPFPGHFQDGAGESDVMFIPSLKRIRGKFDPFKDPESPMVRYEWRILRNNTNKDITSFVDIGLTQQTPFMDGLSLEAGLAYKLVLRGTNAAGLQTVIETNGFVPDNTPPHCEETAIDVTNDEDLFDVDFVRKLSSIQAKWKCVDRESGIRAQLVGVGTYPGGDDVRAFEDVNFVTHKVIQGGMLFASVSDVNILPRVRYHVTIKIINGANLKKTIWSDGIIIDNTPSSVASQYIKDGVEGKDKNYTSERYTFSAHWEQAFADSESGLIEYRVALGTNPGFNDIQNFKTIGYQTGVTISGLFLSSGQRYFVTVVACNGVGMCINGSSNGAIVDFVPPHTGKVITGSTGPPLLYQWMTKSVWARWNWCLVDANRVSGPLDPNQCRNDSFYDVHSGVAGFAISVASLKNDDLLAALKTAGRVRVTGRNIDLEDGVYSVVIEAKDKAGVVARGLSNTFIVDSTPPLVTYVQHGHFGETLSAIRKLRITFRAYFEIEDDLSKVAKYKVGVGSYPGTDDVMKFQSILLSTPASSLQVNWTALNSFSVENNRRYFITVWAINNAGLFSIKSSSPLLSDQEPPKGGIVLDGWGSADVQYQSYFTLFRAHWYGFTDFSGVETVLLGLSCKADSISCDVRKEEIVPSNTNYYLLFGLNLTSGHKYHACLKMIDRAGNQALFHSNGVIVDRTPPLPGFVTDGRPGAEIDQQIESSVLRASWFNFTEQETRILTYQLAFGTSPEAQDVQQFTDVGLVNTASSSRLQISELASGSRYYATVIALNLLGMPSTMVSSRGVLVDFTPPVFSKPVLDGDNPNQDLGFTTGGSLAATWTCDDPETSLASIEIAFGLQPGEVDFMNFTSLPISKTSYTVAGNLQLGYRYFATVKCTNNVGLTAIAVSNGVVFDDTPPDLIYFQDGEYQYSTRNLTVKFKFADAESGVKEYAVKVFSSVDDGYGSFSFNGNVSIAALILAKDLDSERRYFVNVTAVNGVGLETTVKSDGFTVDISPPVCLHVWDGQRDLQQDLKYAPSSSKLSISWVCYDNESPILRYRFAVKSLRTSEYVIPFYALKTPVNSTGSVIITGGGQISTGFQEGETYAGGIEVLNAVGLSSVHWTDGVITDSSPPEVNDLKLTYDPNNDSVSASWAAKDDQSGLEFVAWGLGTNPENNDIRNFSKVPISMSTVLISDIPSLLGSTYFLRLLAVNKAGLSSETASNGVVIDRTAPNPGVVVAQYVFPSKYDRNKNEVLGSLMVVSWTGFTDPESGIRQTSWAVGEDLLSLKLSSGNFYTEIIADDSVGGVVINNQTLVENKTYFVCIRVRNGAGLQRTDCSSGLFVIIGKFSAGVVSDGPVISAKDIDFQLDDKAIWAHWSGFKDPAFGIFRYDWCIRDQPPNPSGPDFCKWPFLESYHLKTSTNNFHNLTLEHGKKYYVTVRAENSRGEQVSASSDGVVVDRTPPVGKSLQISPTTGKGTMYVNTPSAPVVTWSIDDLESGINHFLVGVGSFHFQDNLLGFQRVDSLSRSIDLDQLNFTLHQGLVFHVTVIGVNMLGLKTTLTSQQVVVDWTPPQPGLVIDGNLTSTGSQEFFDIDYQRENGVLSAHWKGFQDTESSVAEYNWCVGTTQGACDVHNMTSSNPLTSVHPSIILKEGQRYFFTVEAINGVGLKETAYSDGVTLDATPPNVGKVLVFSSSFHRCDDYDNSSCDIKQRSNRLLSFSWEAPSDEESGICFVEWCASSRAKSCDIVSWSAVDTSITSIEHPLPQPLASGTVVFIRLKVTNCVGVVATAISKPLLIDNTEPTVGAIIVGDTMKTKYLRKDDPIIAEWSGFVDLDSGLSHFEWAVCHAGTTKDCIIPFVDVGLKTSIHNSALDIKPGVSYVVMLRAHNNVGLFSEAVSNQFILDVAAPIAGNIYDGSSERNDAALQISESDVSANWSPFIDPNSRITEYEMCVGTAQEKCDVSAFISVGTALKGIITGLSLNHTGKYFVTVRATNEAGYSNIAASNGVKVDSTPPVGGKVRDGQTLEDIDFQESGAFIYANWDVFQDVESEISRYTWCAGTRKGSCDIIPVTDVGDSTSAGQQIYPSFGTEMGVFVTVSAYNGAGAVTRVTSDGFEVDGTPPVIAKVVDLHRGSYFVDKDYISARDAYCVSWETEDAESSVLKSEVSICSAIDVNNCLVKNMDIGNRTYICIADLEFHEGVKYVTTIRSTNTVGRASELSSDGFVVDSTPPIVGEIMHVENPPVGESPEVFTDSEISVKWSGFSDMESEIEKYFVCVGTQPGECNIMSFADLGNATSCILQNQRLVHGETYFVSIKAENKAGLVSVNASSSGVTVDNTGPTSEGKILDGAKEGEDIDFQKSRTFIAAHWNEFADLESDVKSIRWCAGLSPGSCNLVQETELTPSSTSTRKVLNEPVKNGERYYVTVNAVNGAGVQTSYMSDGVTVDETPPTSGIVIYGNGIESSYVNGEEDIRAHWINFEDLESGIESYEIALCDAQNVSFCPQSFTGVGKATNVSITGIDLESGGQYFVIVRAFNFAGLYAQASSDGFTVDFTPPLTGKARIGTGLEPAKYQSDLTNLTVRWDQFIDPESRISLYKVCVTTVPGNCTVTNYIDVGMDVSFTIHELNLLHGESYFAIVKGTNHIGMSSEMATNQILIDSTPPVLKYPDNSLINTTRENPTGNISVHQGLQFPTKTTIQGSDHVRFKCTEELLTADWDEFEDPESQLERYDWCVGTSQAQCDVLTLRSVDKRSDGADITNRISSGTLLFATVYAINGVGLKARLVSEHCKVISVAPMVVEVIDIPASNGTTLTDIDWKSMAQSLSLSWEIFGRYFEDISRFHIQVAITQPSSNLSLPQIDSAKSWRSEPLVHDFMDVLKWQRNVTLQGVTLEPWERYREVVRVWNEGGIYSDSASDGLRIEPAAPPERGLFLSDKAAKQEPRRWLPDLRLPTVNESALDSEIKYISSPGEVELIVRSGLNDSSNRTAFILDHNLFSPTKEFKIIVQRVASDTNETNTTEELRVMEVFPGFADPDGPCCTRRPLDPQSLFSDTHFKTTIPSHHFGVSIARLPNDHFAVGSADKAFVLPLRNRAASHITLPDYIVGFPTTPITVVSHGNRSAFMANGKAYIFQSEVNDTGDLDLTKTAILGNCRTVSTDMCDANNKWADNVKHVIAINHNTVAMTGINSSTNTSVVALFQERNGMWKLAEALGKENNHTNFGLSLSLNKRILAVATGEGKNSCISVYSVEKFTLLMTIRISDLGKMTTPFSLYLTETDALIMVSEDRKSVDVLQLNITSSSYKDVCDFQITQNEHLSGHLDVDARDGGYIIALGMQTSDGREGVLLLGFHGIFTDNELKKCANLGRVIARESGSRVDDGIPRTSVSFINDTVLFGAPDVIAWPGQGENSGTGRIYIATYCPPDHVRVRVSQIKDIGSVRCVPCETGRKSFGGFADMCMECEGMSCLTPQSDDPFSFKSNICDAVSCLSQSILNASTNGLNFSFAKRSFFVPGPENLYTVQLLETTRADLSTTSLSESFVIDPTSPEIGLVYDGLGSDPNKNCSDNSTFGEDSQCSSRDFKETDVDYTNNTGEVHARWLDFLDEESDIVEYFWCVGSRPMTDDIWQCESTGLRPNGSHYGLNFGQGDYYYVTVVACNGARRCSAAHSDGVTIDTTPPVMNYVRDGIMGPDMDFQVFVDIIFAYFSASDLESNVTSYEVAWGTAPGLTDVKEFEEVTNTTIWLANFKDDALGVGNIYYATVRATNGAGLLSERLSSNGIVVGKSEYTFDNATSAEFFFDTVNVKEDGTRKDGGVGKTYGTLTVPEGAVKEQVKLRSYSLDDKTMDTNKTDEGPVSNPTYTRPKQFMLGNYSFVIKALDPQDNTVKEGFKFSKPITIAMFYDVDNLVKANSKHVNNEVTKEDIDPVLYLWDSKNDSWFDAALTCPQPWSHVNKSIKLLTVRVCHLTQFSFLWSFYAQNGLVLLDKNNSMYNEDGVVKVTRSRHVKKLEFPLRRAKGSQGDITVQWSLYQNDSSDSMEIVWPKSGEVFFTDGQWTDSFIINIDNDEEEGQQSVVWVQLDEATGGAVLASRDQTTTKILITGNEKKSGAWRWIVTGVCLGALLIFVGALVYWLRKRKQESQRNVNSRTEIEVPSCSSMLRERGLAGEQMNSSDVDPPKPVPKTVSVMYGGDTETQPVSPKETHGAASPLSCIPEERLAWRLEQTGAQETSNLSTSGESVLHRGSDSAQRSDFGKKKRRKPILTNRRSKISKDKYYDGHEQVLTPVSGDDEMETSCSSFQMSEMRRINPLYETALNCSPDISDADSLRCEEKDNSKSEERKQIYRR</sequence>
<proteinExistence type="predicted"/>
<evidence type="ECO:0000256" key="1">
    <source>
        <dbReference type="ARBA" id="ARBA00022729"/>
    </source>
</evidence>
<evidence type="ECO:0008006" key="10">
    <source>
        <dbReference type="Google" id="ProtNLM"/>
    </source>
</evidence>
<dbReference type="InterPro" id="IPR036116">
    <property type="entry name" value="FN3_sf"/>
</dbReference>
<evidence type="ECO:0000256" key="3">
    <source>
        <dbReference type="SAM" id="MobiDB-lite"/>
    </source>
</evidence>
<evidence type="ECO:0000259" key="7">
    <source>
        <dbReference type="PROSITE" id="PS51211"/>
    </source>
</evidence>
<evidence type="ECO:0000313" key="8">
    <source>
        <dbReference type="EMBL" id="CAH3034524.1"/>
    </source>
</evidence>
<feature type="transmembrane region" description="Helical" evidence="4">
    <location>
        <begin position="2221"/>
        <end position="2241"/>
    </location>
</feature>
<feature type="domain" description="Fibronectin type-III" evidence="6">
    <location>
        <begin position="3279"/>
        <end position="3381"/>
    </location>
</feature>
<feature type="compositionally biased region" description="Polar residues" evidence="3">
    <location>
        <begin position="6785"/>
        <end position="6797"/>
    </location>
</feature>
<dbReference type="PROSITE" id="PS51211">
    <property type="entry name" value="VITELLOGENIN"/>
    <property type="match status" value="1"/>
</dbReference>
<dbReference type="PANTHER" id="PTHR16897">
    <property type="entry name" value="OS10G0105400 PROTEIN"/>
    <property type="match status" value="1"/>
</dbReference>
<dbReference type="PROSITE" id="PS50853">
    <property type="entry name" value="FN3"/>
    <property type="match status" value="3"/>
</dbReference>
<accession>A0AAU9VPK9</accession>
<organism evidence="8 9">
    <name type="scientific">Pocillopora meandrina</name>
    <dbReference type="NCBI Taxonomy" id="46732"/>
    <lineage>
        <taxon>Eukaryota</taxon>
        <taxon>Metazoa</taxon>
        <taxon>Cnidaria</taxon>
        <taxon>Anthozoa</taxon>
        <taxon>Hexacorallia</taxon>
        <taxon>Scleractinia</taxon>
        <taxon>Astrocoeniina</taxon>
        <taxon>Pocilloporidae</taxon>
        <taxon>Pocillopora</taxon>
    </lineage>
</organism>
<dbReference type="InterPro" id="IPR015816">
    <property type="entry name" value="Vitellinogen_b-sht_N"/>
</dbReference>
<dbReference type="SUPFAM" id="SSF48431">
    <property type="entry name" value="Lipovitellin-phosvitin complex, superhelical domain"/>
    <property type="match status" value="1"/>
</dbReference>
<dbReference type="PANTHER" id="PTHR16897:SF2">
    <property type="entry name" value="OS03G0226600 PROTEIN"/>
    <property type="match status" value="1"/>
</dbReference>
<feature type="domain" description="Fibronectin type-III" evidence="6">
    <location>
        <begin position="4486"/>
        <end position="4584"/>
    </location>
</feature>
<feature type="region of interest" description="Disordered" evidence="3">
    <location>
        <begin position="6785"/>
        <end position="6832"/>
    </location>
</feature>
<evidence type="ECO:0000256" key="4">
    <source>
        <dbReference type="SAM" id="Phobius"/>
    </source>
</evidence>
<keyword evidence="4" id="KW-0812">Transmembrane</keyword>
<feature type="region of interest" description="Disordered" evidence="3">
    <location>
        <begin position="6746"/>
        <end position="6769"/>
    </location>
</feature>
<dbReference type="EMBL" id="CALNXJ010000002">
    <property type="protein sequence ID" value="CAH3034524.1"/>
    <property type="molecule type" value="Genomic_DNA"/>
</dbReference>
<dbReference type="GO" id="GO:0005319">
    <property type="term" value="F:lipid transporter activity"/>
    <property type="evidence" value="ECO:0007669"/>
    <property type="project" value="InterPro"/>
</dbReference>
<comment type="caution">
    <text evidence="8">The sequence shown here is derived from an EMBL/GenBank/DDBJ whole genome shotgun (WGS) entry which is preliminary data.</text>
</comment>
<evidence type="ECO:0000256" key="5">
    <source>
        <dbReference type="SAM" id="SignalP"/>
    </source>
</evidence>
<keyword evidence="1 5" id="KW-0732">Signal</keyword>
<feature type="compositionally biased region" description="Basic and acidic residues" evidence="3">
    <location>
        <begin position="6884"/>
        <end position="6905"/>
    </location>
</feature>
<dbReference type="SUPFAM" id="SSF48371">
    <property type="entry name" value="ARM repeat"/>
    <property type="match status" value="1"/>
</dbReference>
<dbReference type="InterPro" id="IPR015819">
    <property type="entry name" value="Lipid_transp_b-sht_shell"/>
</dbReference>
<dbReference type="SUPFAM" id="SSF49265">
    <property type="entry name" value="Fibronectin type III"/>
    <property type="match status" value="4"/>
</dbReference>
<dbReference type="CDD" id="cd00063">
    <property type="entry name" value="FN3"/>
    <property type="match status" value="2"/>
</dbReference>
<dbReference type="InterPro" id="IPR001747">
    <property type="entry name" value="Vitellogenin_N"/>
</dbReference>
<keyword evidence="9" id="KW-1185">Reference proteome</keyword>
<name>A0AAU9VPK9_9CNID</name>
<dbReference type="SUPFAM" id="SSF56968">
    <property type="entry name" value="Lipovitellin-phosvitin complex, beta-sheet shell regions"/>
    <property type="match status" value="1"/>
</dbReference>
<dbReference type="InterPro" id="IPR003961">
    <property type="entry name" value="FN3_dom"/>
</dbReference>
<feature type="domain" description="Vitellogenin" evidence="7">
    <location>
        <begin position="30"/>
        <end position="1139"/>
    </location>
</feature>
<dbReference type="Gene3D" id="2.60.40.2030">
    <property type="match status" value="1"/>
</dbReference>
<feature type="chain" id="PRO_5043538380" description="DNA double-strand break repair Rad50 ATPase" evidence="5">
    <location>
        <begin position="23"/>
        <end position="6905"/>
    </location>
</feature>
<dbReference type="Gene3D" id="2.60.40.10">
    <property type="entry name" value="Immunoglobulins"/>
    <property type="match status" value="1"/>
</dbReference>
<feature type="compositionally biased region" description="Basic residues" evidence="3">
    <location>
        <begin position="6814"/>
        <end position="6828"/>
    </location>
</feature>
<dbReference type="Gene3D" id="1.25.10.20">
    <property type="entry name" value="Vitellinogen, superhelical"/>
    <property type="match status" value="1"/>
</dbReference>
<keyword evidence="4" id="KW-1133">Transmembrane helix</keyword>
<dbReference type="InterPro" id="IPR013783">
    <property type="entry name" value="Ig-like_fold"/>
</dbReference>
<feature type="transmembrane region" description="Helical" evidence="4">
    <location>
        <begin position="2253"/>
        <end position="2277"/>
    </location>
</feature>
<dbReference type="SMART" id="SM00060">
    <property type="entry name" value="FN3"/>
    <property type="match status" value="9"/>
</dbReference>
<keyword evidence="4" id="KW-0472">Membrane</keyword>
<feature type="domain" description="Fibronectin type-III" evidence="6">
    <location>
        <begin position="4810"/>
        <end position="4909"/>
    </location>
</feature>
<feature type="transmembrane region" description="Helical" evidence="4">
    <location>
        <begin position="6669"/>
        <end position="6693"/>
    </location>
</feature>
<feature type="region of interest" description="Disordered" evidence="3">
    <location>
        <begin position="6880"/>
        <end position="6905"/>
    </location>
</feature>
<evidence type="ECO:0000256" key="2">
    <source>
        <dbReference type="PROSITE-ProRule" id="PRU00557"/>
    </source>
</evidence>
<reference evidence="8 9" key="1">
    <citation type="submission" date="2022-05" db="EMBL/GenBank/DDBJ databases">
        <authorList>
            <consortium name="Genoscope - CEA"/>
            <person name="William W."/>
        </authorList>
    </citation>
    <scope>NUCLEOTIDE SEQUENCE [LARGE SCALE GENOMIC DNA]</scope>
</reference>
<gene>
    <name evidence="8" type="ORF">PMEA_00010779</name>
</gene>
<feature type="signal peptide" evidence="5">
    <location>
        <begin position="1"/>
        <end position="22"/>
    </location>
</feature>
<dbReference type="InterPro" id="IPR016024">
    <property type="entry name" value="ARM-type_fold"/>
</dbReference>
<dbReference type="InterPro" id="IPR038081">
    <property type="entry name" value="CalX-like_sf"/>
</dbReference>